<name>A0A953HR22_9BACT</name>
<dbReference type="PANTHER" id="PTHR46825">
    <property type="entry name" value="D-ALANYL-D-ALANINE-CARBOXYPEPTIDASE/ENDOPEPTIDASE AMPH"/>
    <property type="match status" value="1"/>
</dbReference>
<evidence type="ECO:0000313" key="3">
    <source>
        <dbReference type="Proteomes" id="UP000753961"/>
    </source>
</evidence>
<evidence type="ECO:0000313" key="2">
    <source>
        <dbReference type="EMBL" id="MBY5959704.1"/>
    </source>
</evidence>
<sequence>MHIKWTRFIIILVMGITACNTPDKAPQKDLQTALQILIDSTFREFENRWDLRENKGGFFVMIDGPEGSYLASANQDPAMALDTRYRIASISKTFTAAAIMLLDQQGKLDIDDGIKAYLPDDPAYHIPFADQITIRLLLQHRAGVFDITNQDLPDTLPHPYAGTRYIDYVRSKPGQDSHTFTFQELIRVVAENGLYNHAPGETFHYSNTGYNLLGVIVEQVSGQTFSDFLHTHFMEPMNLRHTYSVVQGTDMEIKGTYLPSYLYLGADAPVNTSLDNMSPHVSEGQIVSTPRDIVHWISGMLIGESALDFDQINAMMAMEPADEAHGVYGLGLTYDDGLGFGHDGAHLSYISTLRYDPTTKATVLAVANFIRVNPENDNDQSFFELAYGVQDLARDAVKVYAK</sequence>
<dbReference type="Proteomes" id="UP000753961">
    <property type="component" value="Unassembled WGS sequence"/>
</dbReference>
<dbReference type="InterPro" id="IPR050491">
    <property type="entry name" value="AmpC-like"/>
</dbReference>
<dbReference type="SUPFAM" id="SSF56601">
    <property type="entry name" value="beta-lactamase/transpeptidase-like"/>
    <property type="match status" value="1"/>
</dbReference>
<feature type="domain" description="Beta-lactamase-related" evidence="1">
    <location>
        <begin position="71"/>
        <end position="368"/>
    </location>
</feature>
<reference evidence="2" key="1">
    <citation type="submission" date="2021-06" db="EMBL/GenBank/DDBJ databases">
        <title>44 bacteria genomes isolated from Dapeng, Shenzhen.</title>
        <authorList>
            <person name="Zheng W."/>
            <person name="Yu S."/>
            <person name="Huang Y."/>
        </authorList>
    </citation>
    <scope>NUCLEOTIDE SEQUENCE</scope>
    <source>
        <strain evidence="2">DP5N28-2</strain>
    </source>
</reference>
<dbReference type="PANTHER" id="PTHR46825:SF7">
    <property type="entry name" value="D-ALANYL-D-ALANINE CARBOXYPEPTIDASE"/>
    <property type="match status" value="1"/>
</dbReference>
<dbReference type="Pfam" id="PF00144">
    <property type="entry name" value="Beta-lactamase"/>
    <property type="match status" value="1"/>
</dbReference>
<dbReference type="RefSeq" id="WP_222581242.1">
    <property type="nucleotide sequence ID" value="NZ_JAHVHU010000017.1"/>
</dbReference>
<dbReference type="Gene3D" id="3.40.710.10">
    <property type="entry name" value="DD-peptidase/beta-lactamase superfamily"/>
    <property type="match status" value="1"/>
</dbReference>
<dbReference type="PROSITE" id="PS51257">
    <property type="entry name" value="PROKAR_LIPOPROTEIN"/>
    <property type="match status" value="1"/>
</dbReference>
<evidence type="ECO:0000259" key="1">
    <source>
        <dbReference type="Pfam" id="PF00144"/>
    </source>
</evidence>
<proteinExistence type="predicted"/>
<gene>
    <name evidence="2" type="ORF">KUV50_16235</name>
</gene>
<comment type="caution">
    <text evidence="2">The sequence shown here is derived from an EMBL/GenBank/DDBJ whole genome shotgun (WGS) entry which is preliminary data.</text>
</comment>
<dbReference type="EMBL" id="JAHVHU010000017">
    <property type="protein sequence ID" value="MBY5959704.1"/>
    <property type="molecule type" value="Genomic_DNA"/>
</dbReference>
<dbReference type="AlphaFoldDB" id="A0A953HR22"/>
<protein>
    <submittedName>
        <fullName evidence="2">Beta-lactamase family protein</fullName>
    </submittedName>
</protein>
<accession>A0A953HR22</accession>
<keyword evidence="3" id="KW-1185">Reference proteome</keyword>
<dbReference type="InterPro" id="IPR001466">
    <property type="entry name" value="Beta-lactam-related"/>
</dbReference>
<organism evidence="2 3">
    <name type="scientific">Membranihabitans marinus</name>
    <dbReference type="NCBI Taxonomy" id="1227546"/>
    <lineage>
        <taxon>Bacteria</taxon>
        <taxon>Pseudomonadati</taxon>
        <taxon>Bacteroidota</taxon>
        <taxon>Saprospiria</taxon>
        <taxon>Saprospirales</taxon>
        <taxon>Saprospiraceae</taxon>
        <taxon>Membranihabitans</taxon>
    </lineage>
</organism>
<dbReference type="InterPro" id="IPR012338">
    <property type="entry name" value="Beta-lactam/transpept-like"/>
</dbReference>